<dbReference type="GO" id="GO:0016052">
    <property type="term" value="P:carbohydrate catabolic process"/>
    <property type="evidence" value="ECO:0007669"/>
    <property type="project" value="InterPro"/>
</dbReference>
<accession>A0A543PWC2</accession>
<feature type="domain" description="CHAT" evidence="4">
    <location>
        <begin position="73"/>
        <end position="346"/>
    </location>
</feature>
<protein>
    <submittedName>
        <fullName evidence="5">Carbohydrate binding protein with CBM9 domain</fullName>
    </submittedName>
</protein>
<dbReference type="AlphaFoldDB" id="A0A543PWC2"/>
<feature type="region of interest" description="Disordered" evidence="1">
    <location>
        <begin position="443"/>
        <end position="480"/>
    </location>
</feature>
<keyword evidence="2" id="KW-0472">Membrane</keyword>
<name>A0A543PWC2_9MICO</name>
<dbReference type="Proteomes" id="UP000320085">
    <property type="component" value="Unassembled WGS sequence"/>
</dbReference>
<evidence type="ECO:0000259" key="4">
    <source>
        <dbReference type="Pfam" id="PF12770"/>
    </source>
</evidence>
<evidence type="ECO:0000259" key="3">
    <source>
        <dbReference type="Pfam" id="PF06452"/>
    </source>
</evidence>
<evidence type="ECO:0000256" key="1">
    <source>
        <dbReference type="SAM" id="MobiDB-lite"/>
    </source>
</evidence>
<dbReference type="RefSeq" id="WP_141821294.1">
    <property type="nucleotide sequence ID" value="NZ_BAAAQC010000007.1"/>
</dbReference>
<evidence type="ECO:0000313" key="6">
    <source>
        <dbReference type="Proteomes" id="UP000320085"/>
    </source>
</evidence>
<sequence length="763" mass="80632">MGSSHADFDIEIVGAPPAYAVRVLSSPAGTASATFVNPFTPLEIARFLNAVGPPRVVSRRLVPVEGRVTEVRAFGQQLSDALFAGDVGTVFRESLASCVRDGSELRIRLRLEAVPDLDGLPWEYLYDSGLERFLTLSKKTPVVRVLSSADPAPAVTVTPPLRALVMISSPAGLAPLDVEREERLLRLTTEDLVGSGLLELVVLTEATLSNLQRALLQDVHVFHFIGHGGFDDGTQEGVLALEREDDGGPHFVSGARLGTLLHDASSLQLAVLNACEGARTSSRDAFSGVAQALVRQGLPAVVAMQSEISDRAALDFSHQFYWFLTRGLGIEATLCEVRKAMAVSDEAAEWGTPVLLRSETGQPFSVIGSPAAPGPTGRVETGPAPLSSAAADRRVASLYDAAVAALAAGRRDIARPLLEQVALEEPGHRDVQQLLDDLERPGAQPLVATTPPAPNPAVSTAAHPPPVMPPAPTPAAPAARPSLQERLRRLLLVVGTPREPSKGFRWLRRWLIALGLVLVLGVGALVWWIVRVGPYADACGPSVTSSGSVAQSVNIACALDTPRIDGAFTEWTDGTSHPIPAAAGEGTAVAQHASWKARWDNNGLYLYAKVQDGTPRADTVTPDTAYLLVDGVTVLFGNDARRLQTTDQGRLGDSAVTLAVTTQGISASRANDKELTGFTAAPEVVAQVVRGVDGYVLEARIPWRTLGQAKVPKANTVVALCVLATDGNPGGASPTTLSGCPEWSAGRELHPGSWQTTILSLDE</sequence>
<dbReference type="OrthoDB" id="8253226at2"/>
<dbReference type="InterPro" id="IPR024983">
    <property type="entry name" value="CHAT_dom"/>
</dbReference>
<reference evidence="5 6" key="1">
    <citation type="submission" date="2019-06" db="EMBL/GenBank/DDBJ databases">
        <title>Sequencing the genomes of 1000 actinobacteria strains.</title>
        <authorList>
            <person name="Klenk H.-P."/>
        </authorList>
    </citation>
    <scope>NUCLEOTIDE SEQUENCE [LARGE SCALE GENOMIC DNA]</scope>
    <source>
        <strain evidence="5 6">DSM 21776</strain>
    </source>
</reference>
<organism evidence="5 6">
    <name type="scientific">Humibacillus xanthopallidus</name>
    <dbReference type="NCBI Taxonomy" id="412689"/>
    <lineage>
        <taxon>Bacteria</taxon>
        <taxon>Bacillati</taxon>
        <taxon>Actinomycetota</taxon>
        <taxon>Actinomycetes</taxon>
        <taxon>Micrococcales</taxon>
        <taxon>Intrasporangiaceae</taxon>
        <taxon>Humibacillus</taxon>
    </lineage>
</organism>
<dbReference type="Pfam" id="PF06452">
    <property type="entry name" value="CBM9_1"/>
    <property type="match status" value="1"/>
</dbReference>
<gene>
    <name evidence="5" type="ORF">FHX52_1519</name>
</gene>
<dbReference type="Pfam" id="PF12770">
    <property type="entry name" value="CHAT"/>
    <property type="match status" value="1"/>
</dbReference>
<feature type="compositionally biased region" description="Low complexity" evidence="1">
    <location>
        <begin position="445"/>
        <end position="462"/>
    </location>
</feature>
<feature type="transmembrane region" description="Helical" evidence="2">
    <location>
        <begin position="510"/>
        <end position="530"/>
    </location>
</feature>
<evidence type="ECO:0000256" key="2">
    <source>
        <dbReference type="SAM" id="Phobius"/>
    </source>
</evidence>
<dbReference type="InterPro" id="IPR010502">
    <property type="entry name" value="Carb-bd_dom_fam9"/>
</dbReference>
<proteinExistence type="predicted"/>
<feature type="compositionally biased region" description="Pro residues" evidence="1">
    <location>
        <begin position="463"/>
        <end position="475"/>
    </location>
</feature>
<dbReference type="SUPFAM" id="SSF49344">
    <property type="entry name" value="CBD9-like"/>
    <property type="match status" value="1"/>
</dbReference>
<dbReference type="GO" id="GO:0030246">
    <property type="term" value="F:carbohydrate binding"/>
    <property type="evidence" value="ECO:0007669"/>
    <property type="project" value="InterPro"/>
</dbReference>
<dbReference type="Gene3D" id="2.60.40.1190">
    <property type="match status" value="1"/>
</dbReference>
<keyword evidence="2" id="KW-1133">Transmembrane helix</keyword>
<dbReference type="GO" id="GO:0004553">
    <property type="term" value="F:hydrolase activity, hydrolyzing O-glycosyl compounds"/>
    <property type="evidence" value="ECO:0007669"/>
    <property type="project" value="InterPro"/>
</dbReference>
<evidence type="ECO:0000313" key="5">
    <source>
        <dbReference type="EMBL" id="TQN48388.1"/>
    </source>
</evidence>
<comment type="caution">
    <text evidence="5">The sequence shown here is derived from an EMBL/GenBank/DDBJ whole genome shotgun (WGS) entry which is preliminary data.</text>
</comment>
<keyword evidence="2" id="KW-0812">Transmembrane</keyword>
<dbReference type="EMBL" id="VFQF01000001">
    <property type="protein sequence ID" value="TQN48388.1"/>
    <property type="molecule type" value="Genomic_DNA"/>
</dbReference>
<feature type="domain" description="Carbohydrate-binding" evidence="3">
    <location>
        <begin position="570"/>
        <end position="731"/>
    </location>
</feature>